<dbReference type="OrthoDB" id="8479124at2"/>
<accession>A0A512BBC4</accession>
<dbReference type="SUPFAM" id="SSF53448">
    <property type="entry name" value="Nucleotide-diphospho-sugar transferases"/>
    <property type="match status" value="1"/>
</dbReference>
<gene>
    <name evidence="1" type="ORF">SAE01_16230</name>
</gene>
<dbReference type="Gene3D" id="3.90.550.10">
    <property type="entry name" value="Spore Coat Polysaccharide Biosynthesis Protein SpsA, Chain A"/>
    <property type="match status" value="1"/>
</dbReference>
<dbReference type="AlphaFoldDB" id="A0A512BBC4"/>
<proteinExistence type="predicted"/>
<evidence type="ECO:0000313" key="2">
    <source>
        <dbReference type="Proteomes" id="UP000321513"/>
    </source>
</evidence>
<sequence length="314" mass="36020">MAFIACTLFEKQHHYGVAALVNSLYNNNYRGAVYVGYKGELPPWCSDRKKNTELSWEDASTLKVAEDLKIHFLPIKSTYHLAFYKPTFLIELFNGIASHANAIAYFDPDIVIKCKWIAFETWMTHGVSLVQENPSFPATHPLRGEWKKVIDKINFRTTRDVTGYFNSGFCGVNKENIEFLTIWARVIEIAKDHFNLKPTKGFQTKDRTYLFYNADQDALNTAAMCCVSPLSEVGPEGMDFVPGGFIMSHAIGRVKPWNKKFIYSAFKAIGPTQADRGYWQNSNSPIRLYSDSYIKRKFFKISMAALISRFYRRS</sequence>
<comment type="caution">
    <text evidence="1">The sequence shown here is derived from an EMBL/GenBank/DDBJ whole genome shotgun (WGS) entry which is preliminary data.</text>
</comment>
<reference evidence="1 2" key="1">
    <citation type="submission" date="2019-07" db="EMBL/GenBank/DDBJ databases">
        <title>Whole genome shotgun sequence of Segetibacter aerophilus NBRC 106135.</title>
        <authorList>
            <person name="Hosoyama A."/>
            <person name="Uohara A."/>
            <person name="Ohji S."/>
            <person name="Ichikawa N."/>
        </authorList>
    </citation>
    <scope>NUCLEOTIDE SEQUENCE [LARGE SCALE GENOMIC DNA]</scope>
    <source>
        <strain evidence="1 2">NBRC 106135</strain>
    </source>
</reference>
<organism evidence="1 2">
    <name type="scientific">Segetibacter aerophilus</name>
    <dbReference type="NCBI Taxonomy" id="670293"/>
    <lineage>
        <taxon>Bacteria</taxon>
        <taxon>Pseudomonadati</taxon>
        <taxon>Bacteroidota</taxon>
        <taxon>Chitinophagia</taxon>
        <taxon>Chitinophagales</taxon>
        <taxon>Chitinophagaceae</taxon>
        <taxon>Segetibacter</taxon>
    </lineage>
</organism>
<protein>
    <recommendedName>
        <fullName evidence="3">Nucleotide-diphospho-sugar transferase domain-containing protein</fullName>
    </recommendedName>
</protein>
<dbReference type="InterPro" id="IPR029044">
    <property type="entry name" value="Nucleotide-diphossugar_trans"/>
</dbReference>
<evidence type="ECO:0000313" key="1">
    <source>
        <dbReference type="EMBL" id="GEO09127.1"/>
    </source>
</evidence>
<name>A0A512BBC4_9BACT</name>
<keyword evidence="2" id="KW-1185">Reference proteome</keyword>
<evidence type="ECO:0008006" key="3">
    <source>
        <dbReference type="Google" id="ProtNLM"/>
    </source>
</evidence>
<dbReference type="Proteomes" id="UP000321513">
    <property type="component" value="Unassembled WGS sequence"/>
</dbReference>
<dbReference type="RefSeq" id="WP_147203256.1">
    <property type="nucleotide sequence ID" value="NZ_BJYT01000005.1"/>
</dbReference>
<dbReference type="EMBL" id="BJYT01000005">
    <property type="protein sequence ID" value="GEO09127.1"/>
    <property type="molecule type" value="Genomic_DNA"/>
</dbReference>